<evidence type="ECO:0000256" key="1">
    <source>
        <dbReference type="SAM" id="MobiDB-lite"/>
    </source>
</evidence>
<protein>
    <submittedName>
        <fullName evidence="2">Uncharacterized protein</fullName>
    </submittedName>
</protein>
<proteinExistence type="predicted"/>
<evidence type="ECO:0000313" key="2">
    <source>
        <dbReference type="EMBL" id="CEK99384.1"/>
    </source>
</evidence>
<sequence length="62" mass="7179">MHTKTNVEKRSGRKRRAGQVTVDKRHQLHKNINDVTCTRIKYGMLWMAQTERAIDKVTTVAA</sequence>
<feature type="compositionally biased region" description="Basic and acidic residues" evidence="1">
    <location>
        <begin position="1"/>
        <end position="10"/>
    </location>
</feature>
<feature type="region of interest" description="Disordered" evidence="1">
    <location>
        <begin position="1"/>
        <end position="22"/>
    </location>
</feature>
<organism evidence="2">
    <name type="scientific">Arion vulgaris</name>
    <dbReference type="NCBI Taxonomy" id="1028688"/>
    <lineage>
        <taxon>Eukaryota</taxon>
        <taxon>Metazoa</taxon>
        <taxon>Spiralia</taxon>
        <taxon>Lophotrochozoa</taxon>
        <taxon>Mollusca</taxon>
        <taxon>Gastropoda</taxon>
        <taxon>Heterobranchia</taxon>
        <taxon>Euthyneura</taxon>
        <taxon>Panpulmonata</taxon>
        <taxon>Eupulmonata</taxon>
        <taxon>Stylommatophora</taxon>
        <taxon>Helicina</taxon>
        <taxon>Arionoidea</taxon>
        <taxon>Arionidae</taxon>
        <taxon>Arion</taxon>
    </lineage>
</organism>
<dbReference type="EMBL" id="HACG01052513">
    <property type="protein sequence ID" value="CEK99384.1"/>
    <property type="molecule type" value="Transcribed_RNA"/>
</dbReference>
<dbReference type="AlphaFoldDB" id="A0A0B7C1Q1"/>
<reference evidence="2" key="1">
    <citation type="submission" date="2014-12" db="EMBL/GenBank/DDBJ databases">
        <title>Insight into the proteome of Arion vulgaris.</title>
        <authorList>
            <person name="Aradska J."/>
            <person name="Bulat T."/>
            <person name="Smidak R."/>
            <person name="Sarate P."/>
            <person name="Gangsoo J."/>
            <person name="Sialana F."/>
            <person name="Bilban M."/>
            <person name="Lubec G."/>
        </authorList>
    </citation>
    <scope>NUCLEOTIDE SEQUENCE</scope>
    <source>
        <tissue evidence="2">Skin</tissue>
    </source>
</reference>
<feature type="non-terminal residue" evidence="2">
    <location>
        <position position="62"/>
    </location>
</feature>
<gene>
    <name evidence="2" type="primary">ORF221145</name>
</gene>
<accession>A0A0B7C1Q1</accession>
<name>A0A0B7C1Q1_9EUPU</name>